<keyword evidence="1" id="KW-1133">Transmembrane helix</keyword>
<evidence type="ECO:0000313" key="3">
    <source>
        <dbReference type="Proteomes" id="UP000054485"/>
    </source>
</evidence>
<keyword evidence="1" id="KW-0812">Transmembrane</keyword>
<protein>
    <submittedName>
        <fullName evidence="2">Uncharacterized protein</fullName>
    </submittedName>
</protein>
<keyword evidence="3" id="KW-1185">Reference proteome</keyword>
<dbReference type="AlphaFoldDB" id="A0A0D0BSD8"/>
<reference evidence="3" key="2">
    <citation type="submission" date="2015-01" db="EMBL/GenBank/DDBJ databases">
        <title>Evolutionary Origins and Diversification of the Mycorrhizal Mutualists.</title>
        <authorList>
            <consortium name="DOE Joint Genome Institute"/>
            <consortium name="Mycorrhizal Genomics Consortium"/>
            <person name="Kohler A."/>
            <person name="Kuo A."/>
            <person name="Nagy L.G."/>
            <person name="Floudas D."/>
            <person name="Copeland A."/>
            <person name="Barry K.W."/>
            <person name="Cichocki N."/>
            <person name="Veneault-Fourrey C."/>
            <person name="LaButti K."/>
            <person name="Lindquist E.A."/>
            <person name="Lipzen A."/>
            <person name="Lundell T."/>
            <person name="Morin E."/>
            <person name="Murat C."/>
            <person name="Riley R."/>
            <person name="Ohm R."/>
            <person name="Sun H."/>
            <person name="Tunlid A."/>
            <person name="Henrissat B."/>
            <person name="Grigoriev I.V."/>
            <person name="Hibbett D.S."/>
            <person name="Martin F."/>
        </authorList>
    </citation>
    <scope>NUCLEOTIDE SEQUENCE [LARGE SCALE GENOMIC DNA]</scope>
    <source>
        <strain evidence="3">UH-Slu-Lm8-n1</strain>
    </source>
</reference>
<dbReference type="EMBL" id="KN835137">
    <property type="protein sequence ID" value="KIK48572.1"/>
    <property type="molecule type" value="Genomic_DNA"/>
</dbReference>
<evidence type="ECO:0000313" key="2">
    <source>
        <dbReference type="EMBL" id="KIK48572.1"/>
    </source>
</evidence>
<feature type="transmembrane region" description="Helical" evidence="1">
    <location>
        <begin position="26"/>
        <end position="46"/>
    </location>
</feature>
<evidence type="ECO:0000256" key="1">
    <source>
        <dbReference type="SAM" id="Phobius"/>
    </source>
</evidence>
<dbReference type="HOGENOM" id="CLU_1887155_0_0_1"/>
<gene>
    <name evidence="2" type="ORF">CY34DRAFT_630191</name>
</gene>
<dbReference type="Proteomes" id="UP000054485">
    <property type="component" value="Unassembled WGS sequence"/>
</dbReference>
<accession>A0A0D0BSD8</accession>
<organism evidence="2 3">
    <name type="scientific">Suillus luteus UH-Slu-Lm8-n1</name>
    <dbReference type="NCBI Taxonomy" id="930992"/>
    <lineage>
        <taxon>Eukaryota</taxon>
        <taxon>Fungi</taxon>
        <taxon>Dikarya</taxon>
        <taxon>Basidiomycota</taxon>
        <taxon>Agaricomycotina</taxon>
        <taxon>Agaricomycetes</taxon>
        <taxon>Agaricomycetidae</taxon>
        <taxon>Boletales</taxon>
        <taxon>Suillineae</taxon>
        <taxon>Suillaceae</taxon>
        <taxon>Suillus</taxon>
    </lineage>
</organism>
<proteinExistence type="predicted"/>
<sequence>MVKVVRRLADTIYANSVPIQPSAGHALVLFAASMFIIVFYTHIYVLTHTRRSLDVALCGKLSYPPCRGFSPILIRIAWDVPLDNYESLNTFAGLMEQVPETWQSKASPRELVSPATATENNIVPADQLIDESNAS</sequence>
<name>A0A0D0BSD8_9AGAM</name>
<dbReference type="InParanoid" id="A0A0D0BSD8"/>
<reference evidence="2 3" key="1">
    <citation type="submission" date="2014-04" db="EMBL/GenBank/DDBJ databases">
        <authorList>
            <consortium name="DOE Joint Genome Institute"/>
            <person name="Kuo A."/>
            <person name="Ruytinx J."/>
            <person name="Rineau F."/>
            <person name="Colpaert J."/>
            <person name="Kohler A."/>
            <person name="Nagy L.G."/>
            <person name="Floudas D."/>
            <person name="Copeland A."/>
            <person name="Barry K.W."/>
            <person name="Cichocki N."/>
            <person name="Veneault-Fourrey C."/>
            <person name="LaButti K."/>
            <person name="Lindquist E.A."/>
            <person name="Lipzen A."/>
            <person name="Lundell T."/>
            <person name="Morin E."/>
            <person name="Murat C."/>
            <person name="Sun H."/>
            <person name="Tunlid A."/>
            <person name="Henrissat B."/>
            <person name="Grigoriev I.V."/>
            <person name="Hibbett D.S."/>
            <person name="Martin F."/>
            <person name="Nordberg H.P."/>
            <person name="Cantor M.N."/>
            <person name="Hua S.X."/>
        </authorList>
    </citation>
    <scope>NUCLEOTIDE SEQUENCE [LARGE SCALE GENOMIC DNA]</scope>
    <source>
        <strain evidence="2 3">UH-Slu-Lm8-n1</strain>
    </source>
</reference>
<keyword evidence="1" id="KW-0472">Membrane</keyword>